<dbReference type="InterPro" id="IPR036929">
    <property type="entry name" value="DsbDN_sf"/>
</dbReference>
<dbReference type="InterPro" id="IPR028250">
    <property type="entry name" value="DsbDN"/>
</dbReference>
<feature type="domain" description="Thiol:disulfide interchange protein DsbD N-terminal" evidence="1">
    <location>
        <begin position="43"/>
        <end position="159"/>
    </location>
</feature>
<dbReference type="PANTHER" id="PTHR32234:SF0">
    <property type="entry name" value="THIOL:DISULFIDE INTERCHANGE PROTEIN DSBD"/>
    <property type="match status" value="1"/>
</dbReference>
<dbReference type="Proteomes" id="UP000389128">
    <property type="component" value="Unassembled WGS sequence"/>
</dbReference>
<accession>A0A6C2CD04</accession>
<dbReference type="AlphaFoldDB" id="A0A6C2CD04"/>
<evidence type="ECO:0000313" key="2">
    <source>
        <dbReference type="EMBL" id="TYC51115.1"/>
    </source>
</evidence>
<dbReference type="OrthoDB" id="9179646at2"/>
<dbReference type="SUPFAM" id="SSF74863">
    <property type="entry name" value="Thiol:disulfide interchange protein DsbD, N-terminal domain (DsbD-alpha)"/>
    <property type="match status" value="1"/>
</dbReference>
<protein>
    <submittedName>
        <fullName evidence="2">Cytochrome C biogenesis protein</fullName>
    </submittedName>
</protein>
<keyword evidence="3" id="KW-1185">Reference proteome</keyword>
<evidence type="ECO:0000313" key="3">
    <source>
        <dbReference type="Proteomes" id="UP000389128"/>
    </source>
</evidence>
<comment type="caution">
    <text evidence="2">The sequence shown here is derived from an EMBL/GenBank/DDBJ whole genome shotgun (WGS) entry which is preliminary data.</text>
</comment>
<organism evidence="2 3">
    <name type="scientific">Zoogloea oleivorans</name>
    <dbReference type="NCBI Taxonomy" id="1552750"/>
    <lineage>
        <taxon>Bacteria</taxon>
        <taxon>Pseudomonadati</taxon>
        <taxon>Pseudomonadota</taxon>
        <taxon>Betaproteobacteria</taxon>
        <taxon>Rhodocyclales</taxon>
        <taxon>Zoogloeaceae</taxon>
        <taxon>Zoogloea</taxon>
    </lineage>
</organism>
<dbReference type="RefSeq" id="WP_148581673.1">
    <property type="nucleotide sequence ID" value="NZ_SDKK01000045.1"/>
</dbReference>
<gene>
    <name evidence="2" type="ORF">ETQ85_24710</name>
</gene>
<dbReference type="GO" id="GO:0045454">
    <property type="term" value="P:cell redox homeostasis"/>
    <property type="evidence" value="ECO:0007669"/>
    <property type="project" value="TreeGrafter"/>
</dbReference>
<proteinExistence type="predicted"/>
<reference evidence="2 3" key="1">
    <citation type="submission" date="2019-01" db="EMBL/GenBank/DDBJ databases">
        <title>Zoogloea oleivorans genome sequencing and assembly.</title>
        <authorList>
            <person name="Tancsics A."/>
            <person name="Farkas M."/>
            <person name="Kriszt B."/>
            <person name="Maroti G."/>
            <person name="Horvath B."/>
        </authorList>
    </citation>
    <scope>NUCLEOTIDE SEQUENCE [LARGE SCALE GENOMIC DNA]</scope>
    <source>
        <strain evidence="2 3">Buc</strain>
    </source>
</reference>
<sequence length="163" mass="18254">MQPLVMNRSEEHKLTQRSFSLFDRRTLSALMLLGMVHCASAAEEPLPPDQAFRLKASLKGSDTVVAEIIPAKKHYIYKSKVRFALKNASGVLIKEVKLPAGEMKNDPYFGLIEVYKSPVVAEIALERAPKAKTFTLYASYQGCNEKLGVCYPPIEKTVDMKFD</sequence>
<evidence type="ECO:0000259" key="1">
    <source>
        <dbReference type="Pfam" id="PF11412"/>
    </source>
</evidence>
<dbReference type="EMBL" id="SDKK01000045">
    <property type="protein sequence ID" value="TYC51115.1"/>
    <property type="molecule type" value="Genomic_DNA"/>
</dbReference>
<dbReference type="Pfam" id="PF11412">
    <property type="entry name" value="DsbD_N"/>
    <property type="match status" value="1"/>
</dbReference>
<dbReference type="Gene3D" id="2.60.40.1250">
    <property type="entry name" value="Thiol:disulfide interchange protein DsbD, N-terminal domain"/>
    <property type="match status" value="1"/>
</dbReference>
<dbReference type="PANTHER" id="PTHR32234">
    <property type="entry name" value="THIOL:DISULFIDE INTERCHANGE PROTEIN DSBD"/>
    <property type="match status" value="1"/>
</dbReference>
<name>A0A6C2CD04_9RHOO</name>
<dbReference type="GO" id="GO:0015035">
    <property type="term" value="F:protein-disulfide reductase activity"/>
    <property type="evidence" value="ECO:0007669"/>
    <property type="project" value="TreeGrafter"/>
</dbReference>